<gene>
    <name evidence="4" type="ORF">BON30_36805</name>
</gene>
<proteinExistence type="predicted"/>
<dbReference type="InterPro" id="IPR002656">
    <property type="entry name" value="Acyl_transf_3_dom"/>
</dbReference>
<feature type="transmembrane region" description="Helical" evidence="2">
    <location>
        <begin position="189"/>
        <end position="207"/>
    </location>
</feature>
<feature type="compositionally biased region" description="Basic and acidic residues" evidence="1">
    <location>
        <begin position="11"/>
        <end position="20"/>
    </location>
</feature>
<dbReference type="GO" id="GO:0016020">
    <property type="term" value="C:membrane"/>
    <property type="evidence" value="ECO:0007669"/>
    <property type="project" value="TreeGrafter"/>
</dbReference>
<evidence type="ECO:0000313" key="4">
    <source>
        <dbReference type="EMBL" id="OJH35631.1"/>
    </source>
</evidence>
<dbReference type="OrthoDB" id="5501619at2"/>
<evidence type="ECO:0000256" key="2">
    <source>
        <dbReference type="SAM" id="Phobius"/>
    </source>
</evidence>
<feature type="region of interest" description="Disordered" evidence="1">
    <location>
        <begin position="1"/>
        <end position="37"/>
    </location>
</feature>
<sequence>MLPFTAMNEPQRLRRSEPEAHLAPASSPPPEDSSQAISAPRRIKSIDVLRGVAVLMVLLNHLEPVTVPGLPEPSGPWGFVYWKVKQFGWTGVDLFFVLSGFLISGLLFSELRKHNTLDCVSFWLRRGFKIWPSYLVLLLVLGVTGATGYIQGSTWDTKLTSLLAHLLFFQNYLDKNPNGPTWSLAVEEHFYLILPVLLLGLTVWTRRRSDDWGRWMGRVTWVFLTGCLAARLARVATGLRPDDFMQTHFRLDSLMVGVYCQYLWLYRRSTVDKLLAWPKASLCLSLLLLSPALVLSRGQAAMFTFGFLGLSVAYAILLFLLVGGVFSRLERTFPATCLARIGTWSYNIYLWHFFMASLNLAFFTGLNRALAEGVAHQGLRFVLQTLIYVGYAIAVGAIATRWIEMPFLRLRERFFPPRLAPRT</sequence>
<dbReference type="EMBL" id="MPIN01000013">
    <property type="protein sequence ID" value="OJH35631.1"/>
    <property type="molecule type" value="Genomic_DNA"/>
</dbReference>
<dbReference type="Pfam" id="PF01757">
    <property type="entry name" value="Acyl_transf_3"/>
    <property type="match status" value="1"/>
</dbReference>
<organism evidence="4 5">
    <name type="scientific">Cystobacter ferrugineus</name>
    <dbReference type="NCBI Taxonomy" id="83449"/>
    <lineage>
        <taxon>Bacteria</taxon>
        <taxon>Pseudomonadati</taxon>
        <taxon>Myxococcota</taxon>
        <taxon>Myxococcia</taxon>
        <taxon>Myxococcales</taxon>
        <taxon>Cystobacterineae</taxon>
        <taxon>Archangiaceae</taxon>
        <taxon>Cystobacter</taxon>
    </lineage>
</organism>
<protein>
    <recommendedName>
        <fullName evidence="3">Acyltransferase 3 domain-containing protein</fullName>
    </recommendedName>
</protein>
<evidence type="ECO:0000256" key="1">
    <source>
        <dbReference type="SAM" id="MobiDB-lite"/>
    </source>
</evidence>
<dbReference type="Proteomes" id="UP000182229">
    <property type="component" value="Unassembled WGS sequence"/>
</dbReference>
<feature type="transmembrane region" description="Helical" evidence="2">
    <location>
        <begin position="130"/>
        <end position="150"/>
    </location>
</feature>
<dbReference type="AlphaFoldDB" id="A0A1L9B053"/>
<keyword evidence="2" id="KW-0812">Transmembrane</keyword>
<reference evidence="5" key="1">
    <citation type="submission" date="2016-11" db="EMBL/GenBank/DDBJ databases">
        <authorList>
            <person name="Shukria A."/>
            <person name="Stevens D.C."/>
        </authorList>
    </citation>
    <scope>NUCLEOTIDE SEQUENCE [LARGE SCALE GENOMIC DNA]</scope>
    <source>
        <strain evidence="5">Cbfe23</strain>
    </source>
</reference>
<dbReference type="STRING" id="83449.BON30_36805"/>
<comment type="caution">
    <text evidence="4">The sequence shown here is derived from an EMBL/GenBank/DDBJ whole genome shotgun (WGS) entry which is preliminary data.</text>
</comment>
<feature type="transmembrane region" description="Helical" evidence="2">
    <location>
        <begin position="386"/>
        <end position="403"/>
    </location>
</feature>
<dbReference type="PANTHER" id="PTHR23028:SF53">
    <property type="entry name" value="ACYL_TRANSF_3 DOMAIN-CONTAINING PROTEIN"/>
    <property type="match status" value="1"/>
</dbReference>
<feature type="transmembrane region" description="Helical" evidence="2">
    <location>
        <begin position="348"/>
        <end position="366"/>
    </location>
</feature>
<evidence type="ECO:0000259" key="3">
    <source>
        <dbReference type="Pfam" id="PF01757"/>
    </source>
</evidence>
<feature type="domain" description="Acyltransferase 3" evidence="3">
    <location>
        <begin position="44"/>
        <end position="400"/>
    </location>
</feature>
<name>A0A1L9B053_9BACT</name>
<keyword evidence="5" id="KW-1185">Reference proteome</keyword>
<dbReference type="InterPro" id="IPR050879">
    <property type="entry name" value="Acyltransferase_3"/>
</dbReference>
<dbReference type="PANTHER" id="PTHR23028">
    <property type="entry name" value="ACETYLTRANSFERASE"/>
    <property type="match status" value="1"/>
</dbReference>
<accession>A0A1L9B053</accession>
<feature type="transmembrane region" description="Helical" evidence="2">
    <location>
        <begin position="87"/>
        <end position="109"/>
    </location>
</feature>
<feature type="transmembrane region" description="Helical" evidence="2">
    <location>
        <begin position="300"/>
        <end position="327"/>
    </location>
</feature>
<keyword evidence="2" id="KW-1133">Transmembrane helix</keyword>
<dbReference type="GO" id="GO:0016747">
    <property type="term" value="F:acyltransferase activity, transferring groups other than amino-acyl groups"/>
    <property type="evidence" value="ECO:0007669"/>
    <property type="project" value="InterPro"/>
</dbReference>
<reference evidence="4 5" key="2">
    <citation type="submission" date="2016-12" db="EMBL/GenBank/DDBJ databases">
        <title>Draft Genome Sequence of Cystobacter ferrugineus Strain Cbfe23.</title>
        <authorList>
            <person name="Akbar S."/>
            <person name="Dowd S.E."/>
            <person name="Stevens D.C."/>
        </authorList>
    </citation>
    <scope>NUCLEOTIDE SEQUENCE [LARGE SCALE GENOMIC DNA]</scope>
    <source>
        <strain evidence="4 5">Cbfe23</strain>
    </source>
</reference>
<dbReference type="GO" id="GO:0009103">
    <property type="term" value="P:lipopolysaccharide biosynthetic process"/>
    <property type="evidence" value="ECO:0007669"/>
    <property type="project" value="TreeGrafter"/>
</dbReference>
<evidence type="ECO:0000313" key="5">
    <source>
        <dbReference type="Proteomes" id="UP000182229"/>
    </source>
</evidence>
<keyword evidence="2" id="KW-0472">Membrane</keyword>
<feature type="transmembrane region" description="Helical" evidence="2">
    <location>
        <begin position="274"/>
        <end position="294"/>
    </location>
</feature>